<dbReference type="RefSeq" id="WP_083407144.1">
    <property type="nucleotide sequence ID" value="NZ_LT629971.1"/>
</dbReference>
<dbReference type="PANTHER" id="PTHR36302">
    <property type="entry name" value="BLR7088 PROTEIN"/>
    <property type="match status" value="1"/>
</dbReference>
<accession>A0A1H6JTB4</accession>
<proteinExistence type="predicted"/>
<organism evidence="1 2">
    <name type="scientific">Mycolicibacterium rutilum</name>
    <name type="common">Mycobacterium rutilum</name>
    <dbReference type="NCBI Taxonomy" id="370526"/>
    <lineage>
        <taxon>Bacteria</taxon>
        <taxon>Bacillati</taxon>
        <taxon>Actinomycetota</taxon>
        <taxon>Actinomycetes</taxon>
        <taxon>Mycobacteriales</taxon>
        <taxon>Mycobacteriaceae</taxon>
        <taxon>Mycolicibacterium</taxon>
    </lineage>
</organism>
<evidence type="ECO:0000313" key="1">
    <source>
        <dbReference type="EMBL" id="SEH62552.1"/>
    </source>
</evidence>
<dbReference type="OrthoDB" id="9796962at2"/>
<dbReference type="Proteomes" id="UP000182915">
    <property type="component" value="Chromosome I"/>
</dbReference>
<dbReference type="InterPro" id="IPR058248">
    <property type="entry name" value="Lxx211020-like"/>
</dbReference>
<keyword evidence="2" id="KW-1185">Reference proteome</keyword>
<name>A0A1H6JTB4_MYCRU</name>
<evidence type="ECO:0000313" key="2">
    <source>
        <dbReference type="Proteomes" id="UP000182915"/>
    </source>
</evidence>
<protein>
    <recommendedName>
        <fullName evidence="3">Copper(I)-binding protein</fullName>
    </recommendedName>
</protein>
<reference evidence="2" key="1">
    <citation type="submission" date="2016-10" db="EMBL/GenBank/DDBJ databases">
        <authorList>
            <person name="Varghese N."/>
            <person name="Submissions S."/>
        </authorList>
    </citation>
    <scope>NUCLEOTIDE SEQUENCE [LARGE SCALE GENOMIC DNA]</scope>
    <source>
        <strain evidence="2">DSM 45405</strain>
    </source>
</reference>
<dbReference type="Pfam" id="PF04314">
    <property type="entry name" value="PCuAC"/>
    <property type="match status" value="1"/>
</dbReference>
<dbReference type="STRING" id="370526.SAMN04489835_2174"/>
<dbReference type="EMBL" id="LT629971">
    <property type="protein sequence ID" value="SEH62552.1"/>
    <property type="molecule type" value="Genomic_DNA"/>
</dbReference>
<dbReference type="AlphaFoldDB" id="A0A1H6JTB4"/>
<dbReference type="Gene3D" id="2.60.40.1890">
    <property type="entry name" value="PCu(A)C copper chaperone"/>
    <property type="match status" value="1"/>
</dbReference>
<sequence>MRSGRLLAAAAVCVLLAGGCTSPEQGHDEALVTVEDAWATAAETGMAAVFGTLTNAGQRDAVLVSGDSTDAARVEIHEVVSDTDGAKTMRPKPGGLTIPAGGTHALVPGGDHLMLMDLKHPLTPGSDVTVTVAFEDGSTLPVTAQVRDFAGASEPYQGAPSHDHG</sequence>
<dbReference type="SUPFAM" id="SSF110087">
    <property type="entry name" value="DR1885-like metal-binding protein"/>
    <property type="match status" value="1"/>
</dbReference>
<gene>
    <name evidence="1" type="ORF">SAMN04489835_2174</name>
</gene>
<dbReference type="PROSITE" id="PS51257">
    <property type="entry name" value="PROKAR_LIPOPROTEIN"/>
    <property type="match status" value="1"/>
</dbReference>
<dbReference type="InterPro" id="IPR007410">
    <property type="entry name" value="LpqE-like"/>
</dbReference>
<dbReference type="PANTHER" id="PTHR36302:SF1">
    <property type="entry name" value="COPPER CHAPERONE PCU(A)C"/>
    <property type="match status" value="1"/>
</dbReference>
<evidence type="ECO:0008006" key="3">
    <source>
        <dbReference type="Google" id="ProtNLM"/>
    </source>
</evidence>
<dbReference type="InterPro" id="IPR036182">
    <property type="entry name" value="PCuAC_sf"/>
</dbReference>